<dbReference type="InterPro" id="IPR035926">
    <property type="entry name" value="NusB-like_sf"/>
</dbReference>
<dbReference type="Pfam" id="PF01029">
    <property type="entry name" value="NusB"/>
    <property type="match status" value="1"/>
</dbReference>
<protein>
    <submittedName>
        <fullName evidence="3">Transcription antitermination protein NusB</fullName>
    </submittedName>
</protein>
<dbReference type="SUPFAM" id="SSF48013">
    <property type="entry name" value="NusB-like"/>
    <property type="match status" value="1"/>
</dbReference>
<gene>
    <name evidence="3" type="ORF">EVA96_02490</name>
</gene>
<organism evidence="3 4">
    <name type="scientific">SAR86 cluster bacterium</name>
    <dbReference type="NCBI Taxonomy" id="2030880"/>
    <lineage>
        <taxon>Bacteria</taxon>
        <taxon>Pseudomonadati</taxon>
        <taxon>Pseudomonadota</taxon>
        <taxon>Gammaproteobacteria</taxon>
        <taxon>SAR86 cluster</taxon>
    </lineage>
</organism>
<accession>A0A520MI43</accession>
<evidence type="ECO:0000313" key="3">
    <source>
        <dbReference type="EMBL" id="RZO20889.1"/>
    </source>
</evidence>
<sequence length="139" mass="16205">MKNLVNFKVEVRTREYLVQAIFQMLFNNQDVPNIISQFKDEHRNKKVNFSSFSKSLKSIKKNEDEIIDVISNLGIKDSDMELMDKSIMYLALNEMIYGDLDKPVIIDEALRLSKKFSNPESYKFINANLDKFLKSKALS</sequence>
<evidence type="ECO:0000313" key="4">
    <source>
        <dbReference type="Proteomes" id="UP000315782"/>
    </source>
</evidence>
<evidence type="ECO:0000256" key="1">
    <source>
        <dbReference type="ARBA" id="ARBA00022884"/>
    </source>
</evidence>
<dbReference type="EMBL" id="SHBI01000013">
    <property type="protein sequence ID" value="RZO20889.1"/>
    <property type="molecule type" value="Genomic_DNA"/>
</dbReference>
<proteinExistence type="predicted"/>
<dbReference type="Gene3D" id="1.10.940.10">
    <property type="entry name" value="NusB-like"/>
    <property type="match status" value="1"/>
</dbReference>
<dbReference type="GO" id="GO:0003723">
    <property type="term" value="F:RNA binding"/>
    <property type="evidence" value="ECO:0007669"/>
    <property type="project" value="UniProtKB-KW"/>
</dbReference>
<keyword evidence="1" id="KW-0694">RNA-binding</keyword>
<reference evidence="3 4" key="1">
    <citation type="submission" date="2019-02" db="EMBL/GenBank/DDBJ databases">
        <title>Prokaryotic population dynamics and viral predation in marine succession experiment using metagenomics: the confinement effect.</title>
        <authorList>
            <person name="Haro-Moreno J.M."/>
            <person name="Rodriguez-Valera F."/>
            <person name="Lopez-Perez M."/>
        </authorList>
    </citation>
    <scope>NUCLEOTIDE SEQUENCE [LARGE SCALE GENOMIC DNA]</scope>
    <source>
        <strain evidence="3">MED-G163</strain>
    </source>
</reference>
<dbReference type="InterPro" id="IPR006027">
    <property type="entry name" value="NusB_RsmB_TIM44"/>
</dbReference>
<dbReference type="GO" id="GO:0006355">
    <property type="term" value="P:regulation of DNA-templated transcription"/>
    <property type="evidence" value="ECO:0007669"/>
    <property type="project" value="InterPro"/>
</dbReference>
<evidence type="ECO:0000259" key="2">
    <source>
        <dbReference type="Pfam" id="PF01029"/>
    </source>
</evidence>
<name>A0A520MI43_9GAMM</name>
<feature type="domain" description="NusB/RsmB/TIM44" evidence="2">
    <location>
        <begin position="12"/>
        <end position="134"/>
    </location>
</feature>
<dbReference type="AlphaFoldDB" id="A0A520MI43"/>
<comment type="caution">
    <text evidence="3">The sequence shown here is derived from an EMBL/GenBank/DDBJ whole genome shotgun (WGS) entry which is preliminary data.</text>
</comment>
<dbReference type="Proteomes" id="UP000315782">
    <property type="component" value="Unassembled WGS sequence"/>
</dbReference>